<evidence type="ECO:0000256" key="7">
    <source>
        <dbReference type="ARBA" id="ARBA00023102"/>
    </source>
</evidence>
<keyword evidence="7 8" id="KW-0368">Histidine biosynthesis</keyword>
<dbReference type="UniPathway" id="UPA00031">
    <property type="reaction ID" value="UER00007"/>
</dbReference>
<keyword evidence="6 8" id="KW-0067">ATP-binding</keyword>
<evidence type="ECO:0000256" key="4">
    <source>
        <dbReference type="ARBA" id="ARBA00022741"/>
    </source>
</evidence>
<dbReference type="InterPro" id="IPR008179">
    <property type="entry name" value="HisE"/>
</dbReference>
<keyword evidence="3 8" id="KW-0028">Amino-acid biosynthesis</keyword>
<dbReference type="EMBL" id="LT549890">
    <property type="protein sequence ID" value="SAI84149.1"/>
    <property type="molecule type" value="Genomic_DNA"/>
</dbReference>
<gene>
    <name evidence="8" type="primary">hisE</name>
    <name evidence="9" type="ORF">SSOP1_0594</name>
</gene>
<proteinExistence type="inferred from homology"/>
<evidence type="ECO:0000256" key="3">
    <source>
        <dbReference type="ARBA" id="ARBA00022605"/>
    </source>
</evidence>
<dbReference type="GO" id="GO:0000105">
    <property type="term" value="P:L-histidine biosynthetic process"/>
    <property type="evidence" value="ECO:0007669"/>
    <property type="project" value="UniProtKB-UniRule"/>
</dbReference>
<accession>A0A157SYQ8</accession>
<dbReference type="PANTHER" id="PTHR42945">
    <property type="entry name" value="HISTIDINE BIOSYNTHESIS BIFUNCTIONAL PROTEIN"/>
    <property type="match status" value="1"/>
</dbReference>
<comment type="pathway">
    <text evidence="2 8">Amino-acid biosynthesis; L-histidine biosynthesis; L-histidine from 5-phospho-alpha-D-ribose 1-diphosphate: step 2/9.</text>
</comment>
<dbReference type="AlphaFoldDB" id="A0A157SYQ8"/>
<dbReference type="Pfam" id="PF01503">
    <property type="entry name" value="PRA-PH"/>
    <property type="match status" value="1"/>
</dbReference>
<sequence>MHDMSNEIVDELYKIILDRIEKRPTGSYTAEIVNKGKPYVARKVGEESVETIVASLAENKERFISEVADLIYHLLVLMALEGVTPEDIYRELERRRK</sequence>
<dbReference type="GO" id="GO:0005524">
    <property type="term" value="F:ATP binding"/>
    <property type="evidence" value="ECO:0007669"/>
    <property type="project" value="UniProtKB-KW"/>
</dbReference>
<organism evidence="9 10">
    <name type="scientific">Saccharolobus solfataricus</name>
    <name type="common">Sulfolobus solfataricus</name>
    <dbReference type="NCBI Taxonomy" id="2287"/>
    <lineage>
        <taxon>Archaea</taxon>
        <taxon>Thermoproteota</taxon>
        <taxon>Thermoprotei</taxon>
        <taxon>Sulfolobales</taxon>
        <taxon>Sulfolobaceae</taxon>
        <taxon>Saccharolobus</taxon>
    </lineage>
</organism>
<dbReference type="PANTHER" id="PTHR42945:SF1">
    <property type="entry name" value="HISTIDINE BIOSYNTHESIS BIFUNCTIONAL PROTEIN HIS7"/>
    <property type="match status" value="1"/>
</dbReference>
<keyword evidence="4 8" id="KW-0547">Nucleotide-binding</keyword>
<protein>
    <recommendedName>
        <fullName evidence="8">Phosphoribosyl-ATP pyrophosphatase</fullName>
        <shortName evidence="8">PRA-PH</shortName>
        <ecNumber evidence="8">3.6.1.31</ecNumber>
    </recommendedName>
</protein>
<evidence type="ECO:0000256" key="5">
    <source>
        <dbReference type="ARBA" id="ARBA00022801"/>
    </source>
</evidence>
<dbReference type="HAMAP" id="MF_01020">
    <property type="entry name" value="HisE"/>
    <property type="match status" value="1"/>
</dbReference>
<dbReference type="GO" id="GO:0005737">
    <property type="term" value="C:cytoplasm"/>
    <property type="evidence" value="ECO:0007669"/>
    <property type="project" value="UniProtKB-SubCell"/>
</dbReference>
<evidence type="ECO:0000256" key="1">
    <source>
        <dbReference type="ARBA" id="ARBA00001460"/>
    </source>
</evidence>
<dbReference type="EC" id="3.6.1.31" evidence="8"/>
<evidence type="ECO:0000313" key="9">
    <source>
        <dbReference type="EMBL" id="SAI84149.1"/>
    </source>
</evidence>
<evidence type="ECO:0000256" key="8">
    <source>
        <dbReference type="HAMAP-Rule" id="MF_01020"/>
    </source>
</evidence>
<dbReference type="PATRIC" id="fig|2287.9.peg.605"/>
<name>A0A157SYQ8_SACSO</name>
<keyword evidence="8" id="KW-0963">Cytoplasm</keyword>
<evidence type="ECO:0000256" key="2">
    <source>
        <dbReference type="ARBA" id="ARBA00005204"/>
    </source>
</evidence>
<dbReference type="NCBIfam" id="TIGR03188">
    <property type="entry name" value="histidine_hisI"/>
    <property type="match status" value="1"/>
</dbReference>
<evidence type="ECO:0000313" key="10">
    <source>
        <dbReference type="Proteomes" id="UP000076770"/>
    </source>
</evidence>
<dbReference type="InterPro" id="IPR021130">
    <property type="entry name" value="PRib-ATP_PPHydrolase-like"/>
</dbReference>
<dbReference type="SUPFAM" id="SSF101386">
    <property type="entry name" value="all-alpha NTP pyrophosphatases"/>
    <property type="match status" value="1"/>
</dbReference>
<comment type="subcellular location">
    <subcellularLocation>
        <location evidence="8">Cytoplasm</location>
    </subcellularLocation>
</comment>
<comment type="catalytic activity">
    <reaction evidence="1 8">
        <text>1-(5-phospho-beta-D-ribosyl)-ATP + H2O = 1-(5-phospho-beta-D-ribosyl)-5'-AMP + diphosphate + H(+)</text>
        <dbReference type="Rhea" id="RHEA:22828"/>
        <dbReference type="ChEBI" id="CHEBI:15377"/>
        <dbReference type="ChEBI" id="CHEBI:15378"/>
        <dbReference type="ChEBI" id="CHEBI:33019"/>
        <dbReference type="ChEBI" id="CHEBI:59457"/>
        <dbReference type="ChEBI" id="CHEBI:73183"/>
        <dbReference type="EC" id="3.6.1.31"/>
    </reaction>
</comment>
<dbReference type="Proteomes" id="UP000076770">
    <property type="component" value="Chromosome i"/>
</dbReference>
<comment type="similarity">
    <text evidence="8">Belongs to the PRA-PH family.</text>
</comment>
<reference evidence="10" key="1">
    <citation type="submission" date="2016-04" db="EMBL/GenBank/DDBJ databases">
        <authorList>
            <person name="Shah S.A."/>
            <person name="Garrett R.A."/>
        </authorList>
    </citation>
    <scope>NUCLEOTIDE SEQUENCE [LARGE SCALE GENOMIC DNA]</scope>
    <source>
        <strain evidence="10">ATCC 35091 / DSM 1616 / JCM 8930 / NBRC 15331 / P1</strain>
    </source>
</reference>
<evidence type="ECO:0000256" key="6">
    <source>
        <dbReference type="ARBA" id="ARBA00022840"/>
    </source>
</evidence>
<dbReference type="CDD" id="cd11534">
    <property type="entry name" value="NTP-PPase_HisIE_like"/>
    <property type="match status" value="1"/>
</dbReference>
<dbReference type="Gene3D" id="1.10.287.1080">
    <property type="entry name" value="MazG-like"/>
    <property type="match status" value="1"/>
</dbReference>
<dbReference type="GO" id="GO:0004636">
    <property type="term" value="F:phosphoribosyl-ATP diphosphatase activity"/>
    <property type="evidence" value="ECO:0007669"/>
    <property type="project" value="UniProtKB-UniRule"/>
</dbReference>
<keyword evidence="5 8" id="KW-0378">Hydrolase</keyword>